<name>A0AAV1R662_9ROSI</name>
<dbReference type="Proteomes" id="UP001314170">
    <property type="component" value="Unassembled WGS sequence"/>
</dbReference>
<comment type="caution">
    <text evidence="1">The sequence shown here is derived from an EMBL/GenBank/DDBJ whole genome shotgun (WGS) entry which is preliminary data.</text>
</comment>
<accession>A0AAV1R662</accession>
<proteinExistence type="predicted"/>
<dbReference type="AlphaFoldDB" id="A0AAV1R662"/>
<evidence type="ECO:0000313" key="1">
    <source>
        <dbReference type="EMBL" id="CAK7328804.1"/>
    </source>
</evidence>
<keyword evidence="2" id="KW-1185">Reference proteome</keyword>
<sequence>MRDGLSKKWNPLKKSEIFEEGWTLENLATKVKKDERKLSIGCVSCINEWHDVPQTCTTLEEERYGFSRQGRWHRLLRIRTKLKASTCWWLSFGRYPSDQKVIGLRKLGRRVQICHQTTDHMHCNRHHGLAMFMNHDFKDDRHQFL</sequence>
<gene>
    <name evidence="1" type="ORF">DCAF_LOCUS6547</name>
</gene>
<reference evidence="1 2" key="1">
    <citation type="submission" date="2024-01" db="EMBL/GenBank/DDBJ databases">
        <authorList>
            <person name="Waweru B."/>
        </authorList>
    </citation>
    <scope>NUCLEOTIDE SEQUENCE [LARGE SCALE GENOMIC DNA]</scope>
</reference>
<organism evidence="1 2">
    <name type="scientific">Dovyalis caffra</name>
    <dbReference type="NCBI Taxonomy" id="77055"/>
    <lineage>
        <taxon>Eukaryota</taxon>
        <taxon>Viridiplantae</taxon>
        <taxon>Streptophyta</taxon>
        <taxon>Embryophyta</taxon>
        <taxon>Tracheophyta</taxon>
        <taxon>Spermatophyta</taxon>
        <taxon>Magnoliopsida</taxon>
        <taxon>eudicotyledons</taxon>
        <taxon>Gunneridae</taxon>
        <taxon>Pentapetalae</taxon>
        <taxon>rosids</taxon>
        <taxon>fabids</taxon>
        <taxon>Malpighiales</taxon>
        <taxon>Salicaceae</taxon>
        <taxon>Flacourtieae</taxon>
        <taxon>Dovyalis</taxon>
    </lineage>
</organism>
<protein>
    <submittedName>
        <fullName evidence="1">Uncharacterized protein</fullName>
    </submittedName>
</protein>
<dbReference type="EMBL" id="CAWUPB010000903">
    <property type="protein sequence ID" value="CAK7328804.1"/>
    <property type="molecule type" value="Genomic_DNA"/>
</dbReference>
<evidence type="ECO:0000313" key="2">
    <source>
        <dbReference type="Proteomes" id="UP001314170"/>
    </source>
</evidence>